<sequence>MHIEAQILDTKGAAYVCDLQMLQAQHHPARLLLGLINLELHRPAHHHFGKVLLADILHIDRSNVSSTSKDRTTVTDFLDFLELMGDQYNGLSLRAELFENFHQLINLLRSQDSRRFIENNNVCVAIQRFQNLDTLLLADGNILDQGVRVDLERVLAAQRFNPLPGAFHIEQTAFRRFHPQDDILGDGVVLHQLEVLMHHPYPQARSYIGVLDLDRLAIEQDAAAVGTVRPEQNGHQCRFSSPVLTQQCMDFLMFYLQCHLVVRHNTGKRFGDVIHLNRVFAHRQLLISRLFL</sequence>
<organism evidence="1">
    <name type="scientific">bioreactor metagenome</name>
    <dbReference type="NCBI Taxonomy" id="1076179"/>
    <lineage>
        <taxon>unclassified sequences</taxon>
        <taxon>metagenomes</taxon>
        <taxon>ecological metagenomes</taxon>
    </lineage>
</organism>
<name>A0A644XLP3_9ZZZZ</name>
<proteinExistence type="predicted"/>
<dbReference type="EMBL" id="VSSQ01002734">
    <property type="protein sequence ID" value="MPM17105.1"/>
    <property type="molecule type" value="Genomic_DNA"/>
</dbReference>
<reference evidence="1" key="1">
    <citation type="submission" date="2019-08" db="EMBL/GenBank/DDBJ databases">
        <authorList>
            <person name="Kucharzyk K."/>
            <person name="Murdoch R.W."/>
            <person name="Higgins S."/>
            <person name="Loffler F."/>
        </authorList>
    </citation>
    <scope>NUCLEOTIDE SEQUENCE</scope>
</reference>
<gene>
    <name evidence="1" type="ORF">SDC9_63490</name>
</gene>
<protein>
    <submittedName>
        <fullName evidence="1">Uncharacterized protein</fullName>
    </submittedName>
</protein>
<dbReference type="AlphaFoldDB" id="A0A644XLP3"/>
<evidence type="ECO:0000313" key="1">
    <source>
        <dbReference type="EMBL" id="MPM17105.1"/>
    </source>
</evidence>
<comment type="caution">
    <text evidence="1">The sequence shown here is derived from an EMBL/GenBank/DDBJ whole genome shotgun (WGS) entry which is preliminary data.</text>
</comment>
<accession>A0A644XLP3</accession>
<dbReference type="AntiFam" id="ANF00095">
    <property type="entry name" value="Shadow ORF (opposite ABC transporters)"/>
</dbReference>